<gene>
    <name evidence="1" type="ORF">M413DRAFT_447431</name>
</gene>
<dbReference type="EMBL" id="KN831787">
    <property type="protein sequence ID" value="KIM39076.1"/>
    <property type="molecule type" value="Genomic_DNA"/>
</dbReference>
<dbReference type="AlphaFoldDB" id="A0A0C3C640"/>
<reference evidence="2" key="2">
    <citation type="submission" date="2015-01" db="EMBL/GenBank/DDBJ databases">
        <title>Evolutionary Origins and Diversification of the Mycorrhizal Mutualists.</title>
        <authorList>
            <consortium name="DOE Joint Genome Institute"/>
            <consortium name="Mycorrhizal Genomics Consortium"/>
            <person name="Kohler A."/>
            <person name="Kuo A."/>
            <person name="Nagy L.G."/>
            <person name="Floudas D."/>
            <person name="Copeland A."/>
            <person name="Barry K.W."/>
            <person name="Cichocki N."/>
            <person name="Veneault-Fourrey C."/>
            <person name="LaButti K."/>
            <person name="Lindquist E.A."/>
            <person name="Lipzen A."/>
            <person name="Lundell T."/>
            <person name="Morin E."/>
            <person name="Murat C."/>
            <person name="Riley R."/>
            <person name="Ohm R."/>
            <person name="Sun H."/>
            <person name="Tunlid A."/>
            <person name="Henrissat B."/>
            <person name="Grigoriev I.V."/>
            <person name="Hibbett D.S."/>
            <person name="Martin F."/>
        </authorList>
    </citation>
    <scope>NUCLEOTIDE SEQUENCE [LARGE SCALE GENOMIC DNA]</scope>
    <source>
        <strain evidence="2">h7</strain>
    </source>
</reference>
<evidence type="ECO:0000313" key="1">
    <source>
        <dbReference type="EMBL" id="KIM39076.1"/>
    </source>
</evidence>
<evidence type="ECO:0000313" key="2">
    <source>
        <dbReference type="Proteomes" id="UP000053424"/>
    </source>
</evidence>
<sequence length="76" mass="8804">MQGTRQLRGKAVAVQWFSNSLISVLRMITFNILACLEWIKKVLSFRIRGIEMSISTLEDSLSNRFHCRESMIVQSQ</sequence>
<dbReference type="Proteomes" id="UP000053424">
    <property type="component" value="Unassembled WGS sequence"/>
</dbReference>
<accession>A0A0C3C640</accession>
<keyword evidence="2" id="KW-1185">Reference proteome</keyword>
<name>A0A0C3C640_HEBCY</name>
<protein>
    <submittedName>
        <fullName evidence="1">Uncharacterized protein</fullName>
    </submittedName>
</protein>
<organism evidence="1 2">
    <name type="scientific">Hebeloma cylindrosporum</name>
    <dbReference type="NCBI Taxonomy" id="76867"/>
    <lineage>
        <taxon>Eukaryota</taxon>
        <taxon>Fungi</taxon>
        <taxon>Dikarya</taxon>
        <taxon>Basidiomycota</taxon>
        <taxon>Agaricomycotina</taxon>
        <taxon>Agaricomycetes</taxon>
        <taxon>Agaricomycetidae</taxon>
        <taxon>Agaricales</taxon>
        <taxon>Agaricineae</taxon>
        <taxon>Hymenogastraceae</taxon>
        <taxon>Hebeloma</taxon>
    </lineage>
</organism>
<reference evidence="1 2" key="1">
    <citation type="submission" date="2014-04" db="EMBL/GenBank/DDBJ databases">
        <authorList>
            <consortium name="DOE Joint Genome Institute"/>
            <person name="Kuo A."/>
            <person name="Gay G."/>
            <person name="Dore J."/>
            <person name="Kohler A."/>
            <person name="Nagy L.G."/>
            <person name="Floudas D."/>
            <person name="Copeland A."/>
            <person name="Barry K.W."/>
            <person name="Cichocki N."/>
            <person name="Veneault-Fourrey C."/>
            <person name="LaButti K."/>
            <person name="Lindquist E.A."/>
            <person name="Lipzen A."/>
            <person name="Lundell T."/>
            <person name="Morin E."/>
            <person name="Murat C."/>
            <person name="Sun H."/>
            <person name="Tunlid A."/>
            <person name="Henrissat B."/>
            <person name="Grigoriev I.V."/>
            <person name="Hibbett D.S."/>
            <person name="Martin F."/>
            <person name="Nordberg H.P."/>
            <person name="Cantor M.N."/>
            <person name="Hua S.X."/>
        </authorList>
    </citation>
    <scope>NUCLEOTIDE SEQUENCE [LARGE SCALE GENOMIC DNA]</scope>
    <source>
        <strain evidence="2">h7</strain>
    </source>
</reference>
<proteinExistence type="predicted"/>
<dbReference type="HOGENOM" id="CLU_2654767_0_0_1"/>